<dbReference type="SUPFAM" id="SSF51735">
    <property type="entry name" value="NAD(P)-binding Rossmann-fold domains"/>
    <property type="match status" value="1"/>
</dbReference>
<dbReference type="Pfam" id="PF16363">
    <property type="entry name" value="GDP_Man_Dehyd"/>
    <property type="match status" value="1"/>
</dbReference>
<organism evidence="10 11">
    <name type="scientific">Agrococcus baldri</name>
    <dbReference type="NCBI Taxonomy" id="153730"/>
    <lineage>
        <taxon>Bacteria</taxon>
        <taxon>Bacillati</taxon>
        <taxon>Actinomycetota</taxon>
        <taxon>Actinomycetes</taxon>
        <taxon>Micrococcales</taxon>
        <taxon>Microbacteriaceae</taxon>
        <taxon>Agrococcus</taxon>
    </lineage>
</organism>
<name>A0AA94L001_9MICO</name>
<evidence type="ECO:0000256" key="1">
    <source>
        <dbReference type="ARBA" id="ARBA00001539"/>
    </source>
</evidence>
<evidence type="ECO:0000256" key="4">
    <source>
        <dbReference type="ARBA" id="ARBA00011990"/>
    </source>
</evidence>
<dbReference type="GO" id="GO:0008460">
    <property type="term" value="F:dTDP-glucose 4,6-dehydratase activity"/>
    <property type="evidence" value="ECO:0007669"/>
    <property type="project" value="UniProtKB-EC"/>
</dbReference>
<dbReference type="Gene3D" id="3.90.25.10">
    <property type="entry name" value="UDP-galactose 4-epimerase, domain 1"/>
    <property type="match status" value="1"/>
</dbReference>
<dbReference type="Gene3D" id="3.40.50.720">
    <property type="entry name" value="NAD(P)-binding Rossmann-like Domain"/>
    <property type="match status" value="1"/>
</dbReference>
<keyword evidence="6" id="KW-0520">NAD</keyword>
<evidence type="ECO:0000256" key="8">
    <source>
        <dbReference type="RuleBase" id="RU004473"/>
    </source>
</evidence>
<dbReference type="FunFam" id="3.40.50.720:FF:000304">
    <property type="entry name" value="UDP-glucose 4,6-dehydratase"/>
    <property type="match status" value="1"/>
</dbReference>
<dbReference type="InterPro" id="IPR005888">
    <property type="entry name" value="dTDP_Gluc_deHydtase"/>
</dbReference>
<dbReference type="NCBIfam" id="TIGR01181">
    <property type="entry name" value="dTDP_gluc_dehyt"/>
    <property type="match status" value="1"/>
</dbReference>
<dbReference type="InterPro" id="IPR016040">
    <property type="entry name" value="NAD(P)-bd_dom"/>
</dbReference>
<dbReference type="InterPro" id="IPR036291">
    <property type="entry name" value="NAD(P)-bd_dom_sf"/>
</dbReference>
<evidence type="ECO:0000256" key="5">
    <source>
        <dbReference type="ARBA" id="ARBA00016977"/>
    </source>
</evidence>
<reference evidence="10 11" key="1">
    <citation type="submission" date="2016-10" db="EMBL/GenBank/DDBJ databases">
        <authorList>
            <person name="Varghese N."/>
            <person name="Submissions S."/>
        </authorList>
    </citation>
    <scope>NUCLEOTIDE SEQUENCE [LARGE SCALE GENOMIC DNA]</scope>
    <source>
        <strain evidence="10 11">IAM 15147</strain>
    </source>
</reference>
<feature type="domain" description="NAD(P)-binding" evidence="9">
    <location>
        <begin position="4"/>
        <end position="307"/>
    </location>
</feature>
<comment type="catalytic activity">
    <reaction evidence="1 8">
        <text>dTDP-alpha-D-glucose = dTDP-4-dehydro-6-deoxy-alpha-D-glucose + H2O</text>
        <dbReference type="Rhea" id="RHEA:17221"/>
        <dbReference type="ChEBI" id="CHEBI:15377"/>
        <dbReference type="ChEBI" id="CHEBI:57477"/>
        <dbReference type="ChEBI" id="CHEBI:57649"/>
        <dbReference type="EC" id="4.2.1.46"/>
    </reaction>
</comment>
<evidence type="ECO:0000256" key="2">
    <source>
        <dbReference type="ARBA" id="ARBA00001911"/>
    </source>
</evidence>
<evidence type="ECO:0000256" key="3">
    <source>
        <dbReference type="ARBA" id="ARBA00008178"/>
    </source>
</evidence>
<dbReference type="CDD" id="cd05246">
    <property type="entry name" value="dTDP_GD_SDR_e"/>
    <property type="match status" value="1"/>
</dbReference>
<comment type="similarity">
    <text evidence="3 8">Belongs to the NAD(P)-dependent epimerase/dehydratase family. dTDP-glucose dehydratase subfamily.</text>
</comment>
<evidence type="ECO:0000256" key="7">
    <source>
        <dbReference type="ARBA" id="ARBA00023239"/>
    </source>
</evidence>
<dbReference type="AlphaFoldDB" id="A0AA94L001"/>
<keyword evidence="7 8" id="KW-0456">Lyase</keyword>
<dbReference type="EMBL" id="FOZN01000003">
    <property type="protein sequence ID" value="SFS14037.1"/>
    <property type="molecule type" value="Genomic_DNA"/>
</dbReference>
<sequence length="327" mass="36037">MQILVTGGAGFIGSNFVRMALDDRLPGLEGASVTVLDALTYSGNLANLAPVAEHPHYRFVHGDIRDTGLLDRILPGVDAIVHFAAESHVDRSVRDASVFVETNVVGTQRLLDAALRHSIRRFVHVSTDEVYGSIAEGSWDEACPLEPGSPYSASKAGSDLLARSYHRTHGLDVRITRCSNNYGPYHFPEKLIPLFLTNLIDGLPVPLYGDGENVRDWLHVDDHCRGVALVLAGGRPGEIYNIGGGTELSNRELTELLLEATGRDGSSVQHVEDRKGHDFRYSVDSSKIADELGYAPQVPFEQGLAETVQWYRDRRSWWEPLKERAAL</sequence>
<comment type="cofactor">
    <cofactor evidence="2 8">
        <name>NAD(+)</name>
        <dbReference type="ChEBI" id="CHEBI:57540"/>
    </cofactor>
</comment>
<comment type="caution">
    <text evidence="10">The sequence shown here is derived from an EMBL/GenBank/DDBJ whole genome shotgun (WGS) entry which is preliminary data.</text>
</comment>
<proteinExistence type="inferred from homology"/>
<accession>A0AA94L001</accession>
<dbReference type="PROSITE" id="PS00061">
    <property type="entry name" value="ADH_SHORT"/>
    <property type="match status" value="1"/>
</dbReference>
<dbReference type="RefSeq" id="WP_092917997.1">
    <property type="nucleotide sequence ID" value="NZ_FOZN01000003.1"/>
</dbReference>
<keyword evidence="11" id="KW-1185">Reference proteome</keyword>
<evidence type="ECO:0000256" key="6">
    <source>
        <dbReference type="ARBA" id="ARBA00023027"/>
    </source>
</evidence>
<gene>
    <name evidence="10" type="ORF">SAMN04487783_1754</name>
</gene>
<dbReference type="Proteomes" id="UP000198506">
    <property type="component" value="Unassembled WGS sequence"/>
</dbReference>
<dbReference type="EC" id="4.2.1.46" evidence="4 8"/>
<evidence type="ECO:0000313" key="11">
    <source>
        <dbReference type="Proteomes" id="UP000198506"/>
    </source>
</evidence>
<dbReference type="InterPro" id="IPR020904">
    <property type="entry name" value="Sc_DH/Rdtase_CS"/>
</dbReference>
<evidence type="ECO:0000313" key="10">
    <source>
        <dbReference type="EMBL" id="SFS14037.1"/>
    </source>
</evidence>
<dbReference type="GO" id="GO:0009225">
    <property type="term" value="P:nucleotide-sugar metabolic process"/>
    <property type="evidence" value="ECO:0007669"/>
    <property type="project" value="InterPro"/>
</dbReference>
<evidence type="ECO:0000259" key="9">
    <source>
        <dbReference type="Pfam" id="PF16363"/>
    </source>
</evidence>
<dbReference type="PANTHER" id="PTHR43000">
    <property type="entry name" value="DTDP-D-GLUCOSE 4,6-DEHYDRATASE-RELATED"/>
    <property type="match status" value="1"/>
</dbReference>
<protein>
    <recommendedName>
        <fullName evidence="5 8">dTDP-glucose 4,6-dehydratase</fullName>
        <ecNumber evidence="4 8">4.2.1.46</ecNumber>
    </recommendedName>
</protein>